<proteinExistence type="inferred from homology"/>
<organism evidence="3 4">
    <name type="scientific">Cytobacillus dafuensis</name>
    <name type="common">Bacillus dafuensis</name>
    <dbReference type="NCBI Taxonomy" id="1742359"/>
    <lineage>
        <taxon>Bacteria</taxon>
        <taxon>Bacillati</taxon>
        <taxon>Bacillota</taxon>
        <taxon>Bacilli</taxon>
        <taxon>Bacillales</taxon>
        <taxon>Bacillaceae</taxon>
        <taxon>Cytobacillus</taxon>
    </lineage>
</organism>
<dbReference type="Proteomes" id="UP000321555">
    <property type="component" value="Chromosome"/>
</dbReference>
<evidence type="ECO:0000313" key="3">
    <source>
        <dbReference type="EMBL" id="QED47454.1"/>
    </source>
</evidence>
<dbReference type="STRING" id="1742359.GCA_001439625_00323"/>
<dbReference type="OrthoDB" id="2439649at2"/>
<comment type="similarity">
    <text evidence="1">Belongs to the UPF0749 family.</text>
</comment>
<reference evidence="4" key="1">
    <citation type="submission" date="2019-08" db="EMBL/GenBank/DDBJ databases">
        <authorList>
            <person name="Zheng X."/>
        </authorList>
    </citation>
    <scope>NUCLEOTIDE SEQUENCE [LARGE SCALE GENOMIC DNA]</scope>
    <source>
        <strain evidence="4">FJAT-25496</strain>
    </source>
</reference>
<keyword evidence="2" id="KW-1133">Transmembrane helix</keyword>
<keyword evidence="2" id="KW-0812">Transmembrane</keyword>
<evidence type="ECO:0000256" key="1">
    <source>
        <dbReference type="ARBA" id="ARBA00009108"/>
    </source>
</evidence>
<accession>A0A5B8Z301</accession>
<protein>
    <submittedName>
        <fullName evidence="3">DUF881 domain-containing protein</fullName>
    </submittedName>
</protein>
<dbReference type="RefSeq" id="WP_057769675.1">
    <property type="nucleotide sequence ID" value="NZ_CP042593.1"/>
</dbReference>
<evidence type="ECO:0000256" key="2">
    <source>
        <dbReference type="SAM" id="Phobius"/>
    </source>
</evidence>
<gene>
    <name evidence="3" type="ORF">FSZ17_09410</name>
</gene>
<dbReference type="KEGG" id="bda:FSZ17_09410"/>
<dbReference type="InterPro" id="IPR010273">
    <property type="entry name" value="DUF881"/>
</dbReference>
<dbReference type="Gene3D" id="3.30.70.1880">
    <property type="entry name" value="Protein of unknown function DUF881"/>
    <property type="match status" value="1"/>
</dbReference>
<sequence length="244" mass="27987">MDKYKKNISFTLIAVIIGFMLAIQFRTVKEPVVRDTRDTWQLREDLIKENELQLKLIQEVRSNEEKISKYETELKQSKEQVLRDTLDELKAEAGLTDVKGYGIILMIEPVYEELLIGTTVSSVSPDLLKRLVNELNMYGAMQISIDNQRIINSTVIRDINGETKIDGHSLNRLPIEIKVIAENAKSADKLFKRMQVSKSADEFFVDNLRVKVVKPDEMIEIPAYQNTIRIRDMKPVDSEKGGNS</sequence>
<dbReference type="Pfam" id="PF05949">
    <property type="entry name" value="DUF881"/>
    <property type="match status" value="1"/>
</dbReference>
<keyword evidence="2" id="KW-0472">Membrane</keyword>
<dbReference type="AlphaFoldDB" id="A0A5B8Z301"/>
<dbReference type="PANTHER" id="PTHR37313">
    <property type="entry name" value="UPF0749 PROTEIN RV1825"/>
    <property type="match status" value="1"/>
</dbReference>
<feature type="transmembrane region" description="Helical" evidence="2">
    <location>
        <begin position="7"/>
        <end position="25"/>
    </location>
</feature>
<keyword evidence="4" id="KW-1185">Reference proteome</keyword>
<name>A0A5B8Z301_CYTDA</name>
<dbReference type="PANTHER" id="PTHR37313:SF2">
    <property type="entry name" value="UPF0749 PROTEIN YLXX"/>
    <property type="match status" value="1"/>
</dbReference>
<dbReference type="EMBL" id="CP042593">
    <property type="protein sequence ID" value="QED47454.1"/>
    <property type="molecule type" value="Genomic_DNA"/>
</dbReference>
<evidence type="ECO:0000313" key="4">
    <source>
        <dbReference type="Proteomes" id="UP000321555"/>
    </source>
</evidence>